<dbReference type="OrthoDB" id="9976670at2759"/>
<keyword evidence="1" id="KW-0732">Signal</keyword>
<dbReference type="InterPro" id="IPR013830">
    <property type="entry name" value="SGNH_hydro"/>
</dbReference>
<dbReference type="Gene3D" id="3.40.50.1110">
    <property type="entry name" value="SGNH hydrolase"/>
    <property type="match status" value="1"/>
</dbReference>
<dbReference type="Proteomes" id="UP000663852">
    <property type="component" value="Unassembled WGS sequence"/>
</dbReference>
<dbReference type="InterPro" id="IPR051532">
    <property type="entry name" value="Ester_Hydrolysis_Enzymes"/>
</dbReference>
<dbReference type="GO" id="GO:0004622">
    <property type="term" value="F:phosphatidylcholine lysophospholipase activity"/>
    <property type="evidence" value="ECO:0007669"/>
    <property type="project" value="TreeGrafter"/>
</dbReference>
<sequence length="206" mass="22909">MGSTSNFLLTYVALCASDGVGVGTSQPSKDGWVPKFASLINAQQTVNLGRSGSTLADALRQQLPRALEQNAHVITIWLAVNDFNQQIFNPSILTSYKANLNDMLSQLRSKSSKDTRILVGNIPDLAQVNIYTAFGISKQFLSAQVALWNDAIRDIVQKNQCELVDLFAHWKELATHPEYISYDGFHPSAHGYTRLADVFYQQYSHN</sequence>
<dbReference type="AlphaFoldDB" id="A0A813PU89"/>
<accession>A0A813PU89</accession>
<evidence type="ECO:0000259" key="2">
    <source>
        <dbReference type="Pfam" id="PF13472"/>
    </source>
</evidence>
<dbReference type="SUPFAM" id="SSF52266">
    <property type="entry name" value="SGNH hydrolase"/>
    <property type="match status" value="1"/>
</dbReference>
<name>A0A813PU89_ADIRI</name>
<feature type="chain" id="PRO_5035597214" description="SGNH hydrolase-type esterase domain-containing protein" evidence="1">
    <location>
        <begin position="24"/>
        <end position="206"/>
    </location>
</feature>
<proteinExistence type="predicted"/>
<organism evidence="3 5">
    <name type="scientific">Adineta ricciae</name>
    <name type="common">Rotifer</name>
    <dbReference type="NCBI Taxonomy" id="249248"/>
    <lineage>
        <taxon>Eukaryota</taxon>
        <taxon>Metazoa</taxon>
        <taxon>Spiralia</taxon>
        <taxon>Gnathifera</taxon>
        <taxon>Rotifera</taxon>
        <taxon>Eurotatoria</taxon>
        <taxon>Bdelloidea</taxon>
        <taxon>Adinetida</taxon>
        <taxon>Adinetidae</taxon>
        <taxon>Adineta</taxon>
    </lineage>
</organism>
<feature type="signal peptide" evidence="1">
    <location>
        <begin position="1"/>
        <end position="23"/>
    </location>
</feature>
<gene>
    <name evidence="4" type="ORF">EDS130_LOCUS10506</name>
    <name evidence="3" type="ORF">XAT740_LOCUS655</name>
</gene>
<dbReference type="Pfam" id="PF13472">
    <property type="entry name" value="Lipase_GDSL_2"/>
    <property type="match status" value="1"/>
</dbReference>
<evidence type="ECO:0000313" key="3">
    <source>
        <dbReference type="EMBL" id="CAF0755491.1"/>
    </source>
</evidence>
<protein>
    <recommendedName>
        <fullName evidence="2">SGNH hydrolase-type esterase domain-containing protein</fullName>
    </recommendedName>
</protein>
<dbReference type="PANTHER" id="PTHR30383">
    <property type="entry name" value="THIOESTERASE 1/PROTEASE 1/LYSOPHOSPHOLIPASE L1"/>
    <property type="match status" value="1"/>
</dbReference>
<dbReference type="EMBL" id="CAJNOJ010000036">
    <property type="protein sequence ID" value="CAF0915698.1"/>
    <property type="molecule type" value="Genomic_DNA"/>
</dbReference>
<evidence type="ECO:0000313" key="5">
    <source>
        <dbReference type="Proteomes" id="UP000663828"/>
    </source>
</evidence>
<dbReference type="Proteomes" id="UP000663828">
    <property type="component" value="Unassembled WGS sequence"/>
</dbReference>
<dbReference type="PANTHER" id="PTHR30383:SF5">
    <property type="entry name" value="SGNH HYDROLASE-TYPE ESTERASE DOMAIN-CONTAINING PROTEIN"/>
    <property type="match status" value="1"/>
</dbReference>
<feature type="domain" description="SGNH hydrolase-type esterase" evidence="2">
    <location>
        <begin position="18"/>
        <end position="193"/>
    </location>
</feature>
<keyword evidence="5" id="KW-1185">Reference proteome</keyword>
<dbReference type="InterPro" id="IPR036514">
    <property type="entry name" value="SGNH_hydro_sf"/>
</dbReference>
<evidence type="ECO:0000256" key="1">
    <source>
        <dbReference type="SAM" id="SignalP"/>
    </source>
</evidence>
<dbReference type="EMBL" id="CAJNOR010000018">
    <property type="protein sequence ID" value="CAF0755491.1"/>
    <property type="molecule type" value="Genomic_DNA"/>
</dbReference>
<comment type="caution">
    <text evidence="3">The sequence shown here is derived from an EMBL/GenBank/DDBJ whole genome shotgun (WGS) entry which is preliminary data.</text>
</comment>
<evidence type="ECO:0000313" key="4">
    <source>
        <dbReference type="EMBL" id="CAF0915698.1"/>
    </source>
</evidence>
<reference evidence="3" key="1">
    <citation type="submission" date="2021-02" db="EMBL/GenBank/DDBJ databases">
        <authorList>
            <person name="Nowell W R."/>
        </authorList>
    </citation>
    <scope>NUCLEOTIDE SEQUENCE</scope>
</reference>